<name>A0A1B5L9B1_USTVR</name>
<dbReference type="AlphaFoldDB" id="A0A1B5L9B1"/>
<reference evidence="2" key="1">
    <citation type="journal article" date="2016" name="Genome Announc.">
        <title>Genome sequence of Ustilaginoidea virens IPU010, a rice pathogenic fungus causing false smut.</title>
        <authorList>
            <person name="Kumagai T."/>
            <person name="Ishii T."/>
            <person name="Terai G."/>
            <person name="Umemura M."/>
            <person name="Machida M."/>
            <person name="Asai K."/>
        </authorList>
    </citation>
    <scope>NUCLEOTIDE SEQUENCE [LARGE SCALE GENOMIC DNA]</scope>
    <source>
        <strain evidence="2">IPU010</strain>
    </source>
</reference>
<evidence type="ECO:0000313" key="2">
    <source>
        <dbReference type="Proteomes" id="UP000054053"/>
    </source>
</evidence>
<gene>
    <name evidence="1" type="ORF">UVI_02062400</name>
</gene>
<comment type="caution">
    <text evidence="1">The sequence shown here is derived from an EMBL/GenBank/DDBJ whole genome shotgun (WGS) entry which is preliminary data.</text>
</comment>
<sequence length="72" mass="7200">MAPHTRRGLKRAACSCPFQALVSRTGRAGTGRAGSGRAGVSHGAITDAVDARARAGVAGPGAEARVGWVSRS</sequence>
<proteinExistence type="predicted"/>
<dbReference type="Proteomes" id="UP000054053">
    <property type="component" value="Unassembled WGS sequence"/>
</dbReference>
<evidence type="ECO:0000313" key="1">
    <source>
        <dbReference type="EMBL" id="GAO19258.1"/>
    </source>
</evidence>
<protein>
    <submittedName>
        <fullName evidence="1">Uncharacterized protein</fullName>
    </submittedName>
</protein>
<dbReference type="EMBL" id="BBTG02000076">
    <property type="protein sequence ID" value="GAO19258.1"/>
    <property type="molecule type" value="Genomic_DNA"/>
</dbReference>
<organism evidence="1 2">
    <name type="scientific">Ustilaginoidea virens</name>
    <name type="common">Rice false smut fungus</name>
    <name type="synonym">Villosiclava virens</name>
    <dbReference type="NCBI Taxonomy" id="1159556"/>
    <lineage>
        <taxon>Eukaryota</taxon>
        <taxon>Fungi</taxon>
        <taxon>Dikarya</taxon>
        <taxon>Ascomycota</taxon>
        <taxon>Pezizomycotina</taxon>
        <taxon>Sordariomycetes</taxon>
        <taxon>Hypocreomycetidae</taxon>
        <taxon>Hypocreales</taxon>
        <taxon>Clavicipitaceae</taxon>
        <taxon>Ustilaginoidea</taxon>
    </lineage>
</organism>
<accession>A0A1B5L9B1</accession>